<dbReference type="RefSeq" id="WP_091404699.1">
    <property type="nucleotide sequence ID" value="NZ_FOAB01000001.1"/>
</dbReference>
<keyword evidence="1" id="KW-0808">Transferase</keyword>
<keyword evidence="2" id="KW-1185">Reference proteome</keyword>
<dbReference type="InterPro" id="IPR027417">
    <property type="entry name" value="P-loop_NTPase"/>
</dbReference>
<gene>
    <name evidence="1" type="ORF">SAMN04487910_0358</name>
</gene>
<dbReference type="OrthoDB" id="9813917at2"/>
<accession>A0A1H7GF62</accession>
<dbReference type="GO" id="GO:0016301">
    <property type="term" value="F:kinase activity"/>
    <property type="evidence" value="ECO:0007669"/>
    <property type="project" value="UniProtKB-KW"/>
</dbReference>
<dbReference type="Proteomes" id="UP000198521">
    <property type="component" value="Unassembled WGS sequence"/>
</dbReference>
<protein>
    <submittedName>
        <fullName evidence="1">Adenylate kinase</fullName>
    </submittedName>
</protein>
<dbReference type="Pfam" id="PF13238">
    <property type="entry name" value="AAA_18"/>
    <property type="match status" value="1"/>
</dbReference>
<proteinExistence type="predicted"/>
<dbReference type="EMBL" id="FOAB01000001">
    <property type="protein sequence ID" value="SEK36769.1"/>
    <property type="molecule type" value="Genomic_DNA"/>
</dbReference>
<organism evidence="1 2">
    <name type="scientific">Aquimarina amphilecti</name>
    <dbReference type="NCBI Taxonomy" id="1038014"/>
    <lineage>
        <taxon>Bacteria</taxon>
        <taxon>Pseudomonadati</taxon>
        <taxon>Bacteroidota</taxon>
        <taxon>Flavobacteriia</taxon>
        <taxon>Flavobacteriales</taxon>
        <taxon>Flavobacteriaceae</taxon>
        <taxon>Aquimarina</taxon>
    </lineage>
</organism>
<name>A0A1H7GF62_AQUAM</name>
<dbReference type="Gene3D" id="3.40.50.300">
    <property type="entry name" value="P-loop containing nucleotide triphosphate hydrolases"/>
    <property type="match status" value="1"/>
</dbReference>
<evidence type="ECO:0000313" key="1">
    <source>
        <dbReference type="EMBL" id="SEK36769.1"/>
    </source>
</evidence>
<dbReference type="InterPro" id="IPR052922">
    <property type="entry name" value="Cytidylate_Kinase-2"/>
</dbReference>
<dbReference type="SUPFAM" id="SSF52540">
    <property type="entry name" value="P-loop containing nucleoside triphosphate hydrolases"/>
    <property type="match status" value="1"/>
</dbReference>
<evidence type="ECO:0000313" key="2">
    <source>
        <dbReference type="Proteomes" id="UP000198521"/>
    </source>
</evidence>
<dbReference type="AlphaFoldDB" id="A0A1H7GF62"/>
<dbReference type="PANTHER" id="PTHR37816">
    <property type="entry name" value="YALI0E33011P"/>
    <property type="match status" value="1"/>
</dbReference>
<keyword evidence="1" id="KW-0418">Kinase</keyword>
<sequence>MKILIFGASGSGTTTLAKEVTNHIDFTHLDVDDYYWQKTVPAYQEKVPLAIRNQHLKDDINKYKNVIISGSMVNWGKEWETSFDLAIFIYLNNQERMNRLYKREKERYGEVLSINKAAQEKLKNFLDWANQYENPIFTGRSLKNHLNWIKLLNCKTLKIDGETSLKEKVESVTYEISKL</sequence>
<dbReference type="STRING" id="1038014.SAMN04487910_0358"/>
<reference evidence="1 2" key="1">
    <citation type="submission" date="2016-10" db="EMBL/GenBank/DDBJ databases">
        <authorList>
            <person name="de Groot N.N."/>
        </authorList>
    </citation>
    <scope>NUCLEOTIDE SEQUENCE [LARGE SCALE GENOMIC DNA]</scope>
    <source>
        <strain evidence="1 2">DSM 25232</strain>
    </source>
</reference>
<dbReference type="PANTHER" id="PTHR37816:SF2">
    <property type="entry name" value="DNA TOPOLOGY MODULATION PROTEIN FLAR-RELATED PROTEIN"/>
    <property type="match status" value="1"/>
</dbReference>